<dbReference type="GeneID" id="114242316"/>
<proteinExistence type="predicted"/>
<dbReference type="AlphaFoldDB" id="A0A6J2JLH4"/>
<accession>A0A6J2JLH4</accession>
<evidence type="ECO:0000256" key="1">
    <source>
        <dbReference type="SAM" id="MobiDB-lite"/>
    </source>
</evidence>
<reference evidence="4" key="1">
    <citation type="submission" date="2025-08" db="UniProtKB">
        <authorList>
            <consortium name="RefSeq"/>
        </authorList>
    </citation>
    <scope>IDENTIFICATION</scope>
    <source>
        <tissue evidence="4">Silk gland</tissue>
    </source>
</reference>
<dbReference type="KEGG" id="bman:114242316"/>
<dbReference type="SUPFAM" id="SSF56219">
    <property type="entry name" value="DNase I-like"/>
    <property type="match status" value="1"/>
</dbReference>
<dbReference type="PANTHER" id="PTHR33273:SF4">
    <property type="entry name" value="ENDONUCLEASE_EXONUCLEASE_PHOSPHATASE DOMAIN-CONTAINING PROTEIN"/>
    <property type="match status" value="1"/>
</dbReference>
<protein>
    <submittedName>
        <fullName evidence="4">Uncharacterized protein LOC114242316</fullName>
    </submittedName>
</protein>
<dbReference type="Gene3D" id="3.60.10.10">
    <property type="entry name" value="Endonuclease/exonuclease/phosphatase"/>
    <property type="match status" value="1"/>
</dbReference>
<dbReference type="OrthoDB" id="415822at2759"/>
<dbReference type="RefSeq" id="XP_028029229.1">
    <property type="nucleotide sequence ID" value="XM_028173428.1"/>
</dbReference>
<dbReference type="GO" id="GO:0003824">
    <property type="term" value="F:catalytic activity"/>
    <property type="evidence" value="ECO:0007669"/>
    <property type="project" value="InterPro"/>
</dbReference>
<dbReference type="CDD" id="cd09077">
    <property type="entry name" value="R1-I-EN"/>
    <property type="match status" value="1"/>
</dbReference>
<dbReference type="Pfam" id="PF14529">
    <property type="entry name" value="Exo_endo_phos_2"/>
    <property type="match status" value="1"/>
</dbReference>
<evidence type="ECO:0000313" key="4">
    <source>
        <dbReference type="RefSeq" id="XP_028029229.1"/>
    </source>
</evidence>
<feature type="compositionally biased region" description="Basic residues" evidence="1">
    <location>
        <begin position="1"/>
        <end position="17"/>
    </location>
</feature>
<evidence type="ECO:0000259" key="2">
    <source>
        <dbReference type="Pfam" id="PF14529"/>
    </source>
</evidence>
<gene>
    <name evidence="4" type="primary">LOC114242316</name>
</gene>
<dbReference type="InterPro" id="IPR005135">
    <property type="entry name" value="Endo/exonuclease/phosphatase"/>
</dbReference>
<dbReference type="PANTHER" id="PTHR33273">
    <property type="entry name" value="DOMAIN-CONTAINING PROTEIN, PUTATIVE-RELATED"/>
    <property type="match status" value="1"/>
</dbReference>
<sequence>MIRGRWRPGGHSHKKRRGDPPLAMVTRGQGFVAVQLEGTVVIGAYFSPNRPTVEFGHFLGGIGAIARRLAPRPVILAGDLNAKSVAWGSPRSDARGRLLERWANAAGLCLLNRGSVATCVRWQGESIVDVTFASPAIARRIRDWRVLEGAETLSDHRYIRFDLSARSAVADVHGDHPRGASRSFPKWALKRLNKELLMEASTVAAWAPMRPHPVEVEGEAGWFRDTMRRICDASMPRIGPRLPNRQAYWWSPEIAQLRVECVRARRECARHRRRRLPRRNDPIAFAAAEARLHGAFRVAQRALQLAIRRAKNQHMEGLLETLDEDPWGRPYHMVRNKMRPWAPPITERLQPQQLRDIVSVLFPQEREGFVAPAMDAPPDYDGEVPAEVPHITGAELRVAVRKIRWRFDHHFGELVPKLLGMAGALARLLPNVGGCSAGVRRLYLGVVRSMALYGAPVWSPALSARNAALLLRAQRVLAVRVIRGYRTISREVACALAGSLPWDLEAEVAAAVYRRRTQSLSRGRTPGPSAVGRWRRAARHLAYAKWRERLLEELGQTSVTRRRTLEALVPVLEAWSDRRHGVLSFHLTQVLSGHGCFGRNRVVQGLIFFALVPSHLWSY</sequence>
<dbReference type="InterPro" id="IPR036691">
    <property type="entry name" value="Endo/exonu/phosph_ase_sf"/>
</dbReference>
<feature type="region of interest" description="Disordered" evidence="1">
    <location>
        <begin position="1"/>
        <end position="21"/>
    </location>
</feature>
<dbReference type="Proteomes" id="UP000504629">
    <property type="component" value="Unplaced"/>
</dbReference>
<evidence type="ECO:0000313" key="3">
    <source>
        <dbReference type="Proteomes" id="UP000504629"/>
    </source>
</evidence>
<organism evidence="3 4">
    <name type="scientific">Bombyx mandarina</name>
    <name type="common">Wild silk moth</name>
    <name type="synonym">Wild silkworm</name>
    <dbReference type="NCBI Taxonomy" id="7092"/>
    <lineage>
        <taxon>Eukaryota</taxon>
        <taxon>Metazoa</taxon>
        <taxon>Ecdysozoa</taxon>
        <taxon>Arthropoda</taxon>
        <taxon>Hexapoda</taxon>
        <taxon>Insecta</taxon>
        <taxon>Pterygota</taxon>
        <taxon>Neoptera</taxon>
        <taxon>Endopterygota</taxon>
        <taxon>Lepidoptera</taxon>
        <taxon>Glossata</taxon>
        <taxon>Ditrysia</taxon>
        <taxon>Bombycoidea</taxon>
        <taxon>Bombycidae</taxon>
        <taxon>Bombycinae</taxon>
        <taxon>Bombyx</taxon>
    </lineage>
</organism>
<keyword evidence="3" id="KW-1185">Reference proteome</keyword>
<name>A0A6J2JLH4_BOMMA</name>
<feature type="domain" description="Endonuclease/exonuclease/phosphatase" evidence="2">
    <location>
        <begin position="40"/>
        <end position="159"/>
    </location>
</feature>